<dbReference type="EMBL" id="LGSS01000026">
    <property type="protein sequence ID" value="KNF07082.1"/>
    <property type="molecule type" value="Genomic_DNA"/>
</dbReference>
<evidence type="ECO:0000256" key="2">
    <source>
        <dbReference type="ARBA" id="ARBA00022448"/>
    </source>
</evidence>
<evidence type="ECO:0000256" key="4">
    <source>
        <dbReference type="ARBA" id="ARBA00022989"/>
    </source>
</evidence>
<name>A0A0L0W6H3_GOTPU</name>
<feature type="domain" description="ABC transmembrane type-1" evidence="7">
    <location>
        <begin position="52"/>
        <end position="233"/>
    </location>
</feature>
<keyword evidence="4 6" id="KW-1133">Transmembrane helix</keyword>
<reference evidence="9" key="1">
    <citation type="submission" date="2015-07" db="EMBL/GenBank/DDBJ databases">
        <title>Draft genome sequence of the purine-degrading Gottschalkia purinilyticum DSM 1384 (formerly Clostridium purinilyticum).</title>
        <authorList>
            <person name="Poehlein A."/>
            <person name="Schiel-Bengelsdorf B."/>
            <person name="Bengelsdorf F.R."/>
            <person name="Daniel R."/>
            <person name="Duerre P."/>
        </authorList>
    </citation>
    <scope>NUCLEOTIDE SEQUENCE [LARGE SCALE GENOMIC DNA]</scope>
    <source>
        <strain evidence="9">DSM 1384</strain>
    </source>
</reference>
<dbReference type="Gene3D" id="1.10.3720.10">
    <property type="entry name" value="MetI-like"/>
    <property type="match status" value="1"/>
</dbReference>
<dbReference type="PROSITE" id="PS50928">
    <property type="entry name" value="ABC_TM1"/>
    <property type="match status" value="1"/>
</dbReference>
<dbReference type="OrthoDB" id="9801163at2"/>
<evidence type="ECO:0000256" key="1">
    <source>
        <dbReference type="ARBA" id="ARBA00004141"/>
    </source>
</evidence>
<feature type="transmembrane region" description="Helical" evidence="6">
    <location>
        <begin position="168"/>
        <end position="194"/>
    </location>
</feature>
<dbReference type="STRING" id="1503.CLPU_26c00070"/>
<evidence type="ECO:0000256" key="3">
    <source>
        <dbReference type="ARBA" id="ARBA00022692"/>
    </source>
</evidence>
<keyword evidence="9" id="KW-1185">Reference proteome</keyword>
<feature type="transmembrane region" description="Helical" evidence="6">
    <location>
        <begin position="89"/>
        <end position="115"/>
    </location>
</feature>
<comment type="caution">
    <text evidence="8">The sequence shown here is derived from an EMBL/GenBank/DDBJ whole genome shotgun (WGS) entry which is preliminary data.</text>
</comment>
<sequence length="243" mass="26153">MSSKTSKANIKNVFIFIVLIVIGVAISWYVVNYPKDSIVSRFITYDRIINLLLQHIYIVFLSSILAIATSVPLGIILTRPRFKKLNSPVMGIVNIGQTVPSLAIIALFVSVLGIGVKTAIFALWIYSLLPILNNTIAGIQSVDTSIIEAAKGIGMKPIKILTKVELPLVLPIIIAGIKTAVVINIGNAVLATFVGAGGLGDLIIAGNNINRWQILMLGTSLPVLMAFAVDYLLTIFENSLKKA</sequence>
<dbReference type="GO" id="GO:0055085">
    <property type="term" value="P:transmembrane transport"/>
    <property type="evidence" value="ECO:0007669"/>
    <property type="project" value="InterPro"/>
</dbReference>
<dbReference type="RefSeq" id="WP_050378891.1">
    <property type="nucleotide sequence ID" value="NZ_LGSS01000026.1"/>
</dbReference>
<feature type="transmembrane region" description="Helical" evidence="6">
    <location>
        <begin position="51"/>
        <end position="77"/>
    </location>
</feature>
<dbReference type="GO" id="GO:0031460">
    <property type="term" value="P:glycine betaine transport"/>
    <property type="evidence" value="ECO:0007669"/>
    <property type="project" value="TreeGrafter"/>
</dbReference>
<dbReference type="AlphaFoldDB" id="A0A0L0W6H3"/>
<dbReference type="SUPFAM" id="SSF161098">
    <property type="entry name" value="MetI-like"/>
    <property type="match status" value="1"/>
</dbReference>
<evidence type="ECO:0000313" key="8">
    <source>
        <dbReference type="EMBL" id="KNF07082.1"/>
    </source>
</evidence>
<evidence type="ECO:0000256" key="5">
    <source>
        <dbReference type="ARBA" id="ARBA00023136"/>
    </source>
</evidence>
<organism evidence="8 9">
    <name type="scientific">Gottschalkia purinilytica</name>
    <name type="common">Clostridium purinilyticum</name>
    <dbReference type="NCBI Taxonomy" id="1503"/>
    <lineage>
        <taxon>Bacteria</taxon>
        <taxon>Bacillati</taxon>
        <taxon>Bacillota</taxon>
        <taxon>Tissierellia</taxon>
        <taxon>Tissierellales</taxon>
        <taxon>Gottschalkiaceae</taxon>
        <taxon>Gottschalkia</taxon>
    </lineage>
</organism>
<dbReference type="FunFam" id="1.10.3720.10:FF:000001">
    <property type="entry name" value="Glycine betaine ABC transporter, permease"/>
    <property type="match status" value="1"/>
</dbReference>
<comment type="subcellular location">
    <subcellularLocation>
        <location evidence="6">Cell membrane</location>
        <topology evidence="6">Multi-pass membrane protein</topology>
    </subcellularLocation>
    <subcellularLocation>
        <location evidence="1">Membrane</location>
        <topology evidence="1">Multi-pass membrane protein</topology>
    </subcellularLocation>
</comment>
<accession>A0A0L0W6H3</accession>
<dbReference type="InterPro" id="IPR035906">
    <property type="entry name" value="MetI-like_sf"/>
</dbReference>
<dbReference type="Pfam" id="PF00528">
    <property type="entry name" value="BPD_transp_1"/>
    <property type="match status" value="1"/>
</dbReference>
<proteinExistence type="inferred from homology"/>
<keyword evidence="2 6" id="KW-0813">Transport</keyword>
<dbReference type="InterPro" id="IPR000515">
    <property type="entry name" value="MetI-like"/>
</dbReference>
<gene>
    <name evidence="8" type="ORF">CLPU_26c00070</name>
</gene>
<feature type="transmembrane region" description="Helical" evidence="6">
    <location>
        <begin position="214"/>
        <end position="233"/>
    </location>
</feature>
<evidence type="ECO:0000313" key="9">
    <source>
        <dbReference type="Proteomes" id="UP000037267"/>
    </source>
</evidence>
<keyword evidence="3 6" id="KW-0812">Transmembrane</keyword>
<evidence type="ECO:0000259" key="7">
    <source>
        <dbReference type="PROSITE" id="PS50928"/>
    </source>
</evidence>
<dbReference type="InterPro" id="IPR051204">
    <property type="entry name" value="ABC_transp_perm/SBD"/>
</dbReference>
<evidence type="ECO:0000256" key="6">
    <source>
        <dbReference type="RuleBase" id="RU363032"/>
    </source>
</evidence>
<keyword evidence="5 6" id="KW-0472">Membrane</keyword>
<dbReference type="CDD" id="cd06261">
    <property type="entry name" value="TM_PBP2"/>
    <property type="match status" value="1"/>
</dbReference>
<dbReference type="PATRIC" id="fig|1503.3.peg.1448"/>
<dbReference type="PANTHER" id="PTHR30177">
    <property type="entry name" value="GLYCINE BETAINE/L-PROLINE TRANSPORT SYSTEM PERMEASE PROTEIN PROW"/>
    <property type="match status" value="1"/>
</dbReference>
<dbReference type="PANTHER" id="PTHR30177:SF4">
    <property type="entry name" value="OSMOPROTECTANT IMPORT PERMEASE PROTEIN OSMW"/>
    <property type="match status" value="1"/>
</dbReference>
<comment type="similarity">
    <text evidence="6">Belongs to the binding-protein-dependent transport system permease family.</text>
</comment>
<dbReference type="Proteomes" id="UP000037267">
    <property type="component" value="Unassembled WGS sequence"/>
</dbReference>
<dbReference type="GO" id="GO:0005886">
    <property type="term" value="C:plasma membrane"/>
    <property type="evidence" value="ECO:0007669"/>
    <property type="project" value="UniProtKB-SubCell"/>
</dbReference>
<protein>
    <submittedName>
        <fullName evidence="8">ABC-type proline/glycine betaine transport system, permease component</fullName>
    </submittedName>
</protein>
<feature type="transmembrane region" description="Helical" evidence="6">
    <location>
        <begin position="12"/>
        <end position="31"/>
    </location>
</feature>